<name>A0ABW8I4N6_9BACI</name>
<evidence type="ECO:0000313" key="3">
    <source>
        <dbReference type="Proteomes" id="UP001619911"/>
    </source>
</evidence>
<evidence type="ECO:0000256" key="1">
    <source>
        <dbReference type="SAM" id="Phobius"/>
    </source>
</evidence>
<evidence type="ECO:0008006" key="4">
    <source>
        <dbReference type="Google" id="ProtNLM"/>
    </source>
</evidence>
<protein>
    <recommendedName>
        <fullName evidence="4">DUF2157 domain-containing protein</fullName>
    </recommendedName>
</protein>
<keyword evidence="1" id="KW-0812">Transmembrane</keyword>
<reference evidence="2 3" key="1">
    <citation type="submission" date="2023-07" db="EMBL/GenBank/DDBJ databases">
        <title>Bacillus lucianemedeirus sp. nov, a new species isolated from an immunobiological production facility.</title>
        <authorList>
            <person name="Costa L.V."/>
            <person name="Miranda R.V.S.L."/>
            <person name="Brandao M.L.L."/>
            <person name="Reis C.M.F."/>
            <person name="Frazao A.M."/>
            <person name="Cruz F.V."/>
            <person name="Baio P.V.P."/>
            <person name="Veras J.F.C."/>
            <person name="Ramos J.N."/>
            <person name="Vieira V."/>
        </authorList>
    </citation>
    <scope>NUCLEOTIDE SEQUENCE [LARGE SCALE GENOMIC DNA]</scope>
    <source>
        <strain evidence="2 3">B190/17</strain>
    </source>
</reference>
<sequence>MKQEKKHIIIEEIHFWKDHHMLPNHYCDYLLTLYTQGEGVPENAVKKSNASRLTFLSSAASLFLLLISLFVLYFTELSFPLQMAILAAFVVLLIGFAIYFSKKGFFLPMMYVGAAILFLIFTIEWHEKIWGSNANTLYLLLFFHCIIWWFAGWKLRHIYFTISAWLGVGLLIVFIVI</sequence>
<keyword evidence="1" id="KW-0472">Membrane</keyword>
<accession>A0ABW8I4N6</accession>
<keyword evidence="1" id="KW-1133">Transmembrane helix</keyword>
<feature type="transmembrane region" description="Helical" evidence="1">
    <location>
        <begin position="53"/>
        <end position="75"/>
    </location>
</feature>
<feature type="transmembrane region" description="Helical" evidence="1">
    <location>
        <begin position="81"/>
        <end position="100"/>
    </location>
</feature>
<organism evidence="2 3">
    <name type="scientific">Bacillus lumedeiriae</name>
    <dbReference type="NCBI Taxonomy" id="3058829"/>
    <lineage>
        <taxon>Bacteria</taxon>
        <taxon>Bacillati</taxon>
        <taxon>Bacillota</taxon>
        <taxon>Bacilli</taxon>
        <taxon>Bacillales</taxon>
        <taxon>Bacillaceae</taxon>
        <taxon>Bacillus</taxon>
    </lineage>
</organism>
<dbReference type="RefSeq" id="WP_404313885.1">
    <property type="nucleotide sequence ID" value="NZ_JAUIYO010000001.1"/>
</dbReference>
<feature type="transmembrane region" description="Helical" evidence="1">
    <location>
        <begin position="105"/>
        <end position="123"/>
    </location>
</feature>
<feature type="transmembrane region" description="Helical" evidence="1">
    <location>
        <begin position="158"/>
        <end position="176"/>
    </location>
</feature>
<comment type="caution">
    <text evidence="2">The sequence shown here is derived from an EMBL/GenBank/DDBJ whole genome shotgun (WGS) entry which is preliminary data.</text>
</comment>
<keyword evidence="3" id="KW-1185">Reference proteome</keyword>
<dbReference type="EMBL" id="JAUIYO010000001">
    <property type="protein sequence ID" value="MFK2824392.1"/>
    <property type="molecule type" value="Genomic_DNA"/>
</dbReference>
<gene>
    <name evidence="2" type="ORF">QYG89_01605</name>
</gene>
<evidence type="ECO:0000313" key="2">
    <source>
        <dbReference type="EMBL" id="MFK2824392.1"/>
    </source>
</evidence>
<dbReference type="Proteomes" id="UP001619911">
    <property type="component" value="Unassembled WGS sequence"/>
</dbReference>
<proteinExistence type="predicted"/>
<feature type="transmembrane region" description="Helical" evidence="1">
    <location>
        <begin position="129"/>
        <end position="151"/>
    </location>
</feature>